<keyword evidence="10" id="KW-1185">Reference proteome</keyword>
<evidence type="ECO:0000313" key="10">
    <source>
        <dbReference type="Proteomes" id="UP001057455"/>
    </source>
</evidence>
<evidence type="ECO:0000256" key="2">
    <source>
        <dbReference type="ARBA" id="ARBA00022723"/>
    </source>
</evidence>
<dbReference type="InterPro" id="IPR013955">
    <property type="entry name" value="Rep_factor-A_C"/>
</dbReference>
<dbReference type="AlphaFoldDB" id="A0A9W5T9C1"/>
<reference evidence="9" key="1">
    <citation type="submission" date="2019-12" db="EMBL/GenBank/DDBJ databases">
        <title>Genome sequence of Babesia ovis.</title>
        <authorList>
            <person name="Yamagishi J."/>
            <person name="Sevinc F."/>
            <person name="Xuan X."/>
        </authorList>
    </citation>
    <scope>NUCLEOTIDE SEQUENCE</scope>
    <source>
        <strain evidence="9">Selcuk</strain>
    </source>
</reference>
<dbReference type="Pfam" id="PF08646">
    <property type="entry name" value="Rep_fac-A_C"/>
    <property type="match status" value="1"/>
</dbReference>
<dbReference type="InterPro" id="IPR012340">
    <property type="entry name" value="NA-bd_OB-fold"/>
</dbReference>
<dbReference type="SUPFAM" id="SSF50249">
    <property type="entry name" value="Nucleic acid-binding proteins"/>
    <property type="match status" value="3"/>
</dbReference>
<evidence type="ECO:0000259" key="6">
    <source>
        <dbReference type="Pfam" id="PF02721"/>
    </source>
</evidence>
<accession>A0A9W5T9C1</accession>
<evidence type="ECO:0000256" key="1">
    <source>
        <dbReference type="ARBA" id="ARBA00005690"/>
    </source>
</evidence>
<keyword evidence="5" id="KW-0238">DNA-binding</keyword>
<dbReference type="PANTHER" id="PTHR47165">
    <property type="entry name" value="OS03G0429900 PROTEIN"/>
    <property type="match status" value="1"/>
</dbReference>
<dbReference type="OrthoDB" id="1751331at2759"/>
<dbReference type="PANTHER" id="PTHR47165:SF4">
    <property type="entry name" value="OS03G0429900 PROTEIN"/>
    <property type="match status" value="1"/>
</dbReference>
<evidence type="ECO:0000256" key="4">
    <source>
        <dbReference type="ARBA" id="ARBA00022833"/>
    </source>
</evidence>
<evidence type="ECO:0000259" key="7">
    <source>
        <dbReference type="Pfam" id="PF08646"/>
    </source>
</evidence>
<dbReference type="InterPro" id="IPR047192">
    <property type="entry name" value="Euk_RPA1_DBD_C"/>
</dbReference>
<dbReference type="CDD" id="cd04474">
    <property type="entry name" value="RPA1_DBD_A"/>
    <property type="match status" value="1"/>
</dbReference>
<dbReference type="EMBL" id="BLIY01000004">
    <property type="protein sequence ID" value="GFE53136.1"/>
    <property type="molecule type" value="Genomic_DNA"/>
</dbReference>
<evidence type="ECO:0000313" key="9">
    <source>
        <dbReference type="EMBL" id="GFE53136.1"/>
    </source>
</evidence>
<dbReference type="InterPro" id="IPR031657">
    <property type="entry name" value="REPA_OB_2"/>
</dbReference>
<dbReference type="Gene3D" id="2.40.50.140">
    <property type="entry name" value="Nucleic acid-binding proteins"/>
    <property type="match status" value="3"/>
</dbReference>
<dbReference type="GO" id="GO:0003677">
    <property type="term" value="F:DNA binding"/>
    <property type="evidence" value="ECO:0007669"/>
    <property type="project" value="UniProtKB-KW"/>
</dbReference>
<feature type="domain" description="Replication protein A OB" evidence="8">
    <location>
        <begin position="134"/>
        <end position="223"/>
    </location>
</feature>
<dbReference type="GO" id="GO:0008270">
    <property type="term" value="F:zinc ion binding"/>
    <property type="evidence" value="ECO:0007669"/>
    <property type="project" value="UniProtKB-KW"/>
</dbReference>
<keyword evidence="3" id="KW-0863">Zinc-finger</keyword>
<keyword evidence="4" id="KW-0862">Zinc</keyword>
<gene>
    <name evidence="9" type="ORF">BaOVIS_005400</name>
</gene>
<comment type="caution">
    <text evidence="9">The sequence shown here is derived from an EMBL/GenBank/DDBJ whole genome shotgun (WGS) entry which is preliminary data.</text>
</comment>
<dbReference type="CDD" id="cd04476">
    <property type="entry name" value="RPA1_DBD_C"/>
    <property type="match status" value="1"/>
</dbReference>
<evidence type="ECO:0000256" key="5">
    <source>
        <dbReference type="ARBA" id="ARBA00023125"/>
    </source>
</evidence>
<dbReference type="InterPro" id="IPR003871">
    <property type="entry name" value="RFA1B/D_OB_1st"/>
</dbReference>
<dbReference type="Pfam" id="PF16900">
    <property type="entry name" value="REPA_OB_2"/>
    <property type="match status" value="1"/>
</dbReference>
<comment type="similarity">
    <text evidence="1">Belongs to the replication factor A protein 1 family.</text>
</comment>
<organism evidence="9 10">
    <name type="scientific">Babesia ovis</name>
    <dbReference type="NCBI Taxonomy" id="5869"/>
    <lineage>
        <taxon>Eukaryota</taxon>
        <taxon>Sar</taxon>
        <taxon>Alveolata</taxon>
        <taxon>Apicomplexa</taxon>
        <taxon>Aconoidasida</taxon>
        <taxon>Piroplasmida</taxon>
        <taxon>Babesiidae</taxon>
        <taxon>Babesia</taxon>
    </lineage>
</organism>
<dbReference type="CDD" id="cd04475">
    <property type="entry name" value="RPA1_DBD_B"/>
    <property type="match status" value="1"/>
</dbReference>
<feature type="domain" description="Replication protein A 70 kDa DNA-binding subunit B/D first OB fold" evidence="6">
    <location>
        <begin position="4"/>
        <end position="104"/>
    </location>
</feature>
<keyword evidence="2" id="KW-0479">Metal-binding</keyword>
<proteinExistence type="inferred from homology"/>
<feature type="domain" description="Replication factor A C-terminal" evidence="7">
    <location>
        <begin position="302"/>
        <end position="429"/>
    </location>
</feature>
<dbReference type="FunFam" id="2.40.50.140:FF:000041">
    <property type="entry name" value="Replication protein A subunit"/>
    <property type="match status" value="1"/>
</dbReference>
<protein>
    <submittedName>
        <fullName evidence="9">Replication factor A-related protein, putative</fullName>
    </submittedName>
</protein>
<evidence type="ECO:0000259" key="8">
    <source>
        <dbReference type="Pfam" id="PF16900"/>
    </source>
</evidence>
<evidence type="ECO:0000256" key="3">
    <source>
        <dbReference type="ARBA" id="ARBA00022771"/>
    </source>
</evidence>
<sequence>MEEYFPIKNLTTYTTNWTIKARVLDKSPLRTIKGDNHIMHVDVVDKHGDSIRIKFWGKSATKWYEVLQKGNVYTFSKGNVELSNKRFNTTPHNYEITCHQDSIIEAVEDDVDIKMQRDHKLLTLRDIKSMPQVTQAPVDLLCILNAVQPVTNIVTKTGRELSKRTVSIVDDTGYEMDFVLWGEHAKMDEIEQMEGKAILATRVGIREWQGTRNCQSTGSSEIKLATQENIKEPAKLTQLETWFESAKANNETFKSVKQQTQNTRDSYELVDVATLLTKTKGSFVIKAKLRKLFWKNKEGAVRMWYQACPMCSKKVIMDEDTNRYRCIACDDASVVPIPRYVFQCNFMDSTGKLNAHITAEIGDKLLGKTAKELEDMDAGTLKQFCDLDATHKEYKISGYIKANMYNGETRYQFNVTRLDDVNYPAETAYMLEKMQITYDDVLQFLGIATEDRGAKKAKVNAEPRS</sequence>
<name>A0A9W5T9C1_BABOV</name>
<dbReference type="Proteomes" id="UP001057455">
    <property type="component" value="Unassembled WGS sequence"/>
</dbReference>
<dbReference type="Pfam" id="PF02721">
    <property type="entry name" value="DUF223"/>
    <property type="match status" value="1"/>
</dbReference>